<protein>
    <submittedName>
        <fullName evidence="1">C_GCAxxG_C_C family probable redox protein</fullName>
    </submittedName>
</protein>
<dbReference type="EMBL" id="FNWV01000008">
    <property type="protein sequence ID" value="SEH71585.1"/>
    <property type="molecule type" value="Genomic_DNA"/>
</dbReference>
<evidence type="ECO:0000313" key="2">
    <source>
        <dbReference type="Proteomes" id="UP000183190"/>
    </source>
</evidence>
<dbReference type="Pfam" id="PF09719">
    <property type="entry name" value="C_GCAxxG_C_C"/>
    <property type="match status" value="1"/>
</dbReference>
<dbReference type="AlphaFoldDB" id="A0A1H6KI76"/>
<reference evidence="1 2" key="1">
    <citation type="submission" date="2016-10" db="EMBL/GenBank/DDBJ databases">
        <authorList>
            <person name="de Groot N.N."/>
        </authorList>
    </citation>
    <scope>NUCLEOTIDE SEQUENCE [LARGE SCALE GENOMIC DNA]</scope>
    <source>
        <strain evidence="1 2">YAD2003</strain>
    </source>
</reference>
<evidence type="ECO:0000313" key="1">
    <source>
        <dbReference type="EMBL" id="SEH71585.1"/>
    </source>
</evidence>
<dbReference type="NCBIfam" id="TIGR01909">
    <property type="entry name" value="C_GCAxxG_C_C"/>
    <property type="match status" value="1"/>
</dbReference>
<sequence>MDIVSKAVQYYENGYKCSQAVFAAFAEQFGITEKQALQIGACFGGGMGKGEVCGACTGALMVLGMKYGQFDLNDTESRAQSGTMAVKFLDEFEKRKGSYICRDILGCDLRTEEGKNFALSNGLFRMLCPEMVRTAAEILTEMLEGGT</sequence>
<dbReference type="RefSeq" id="WP_074717421.1">
    <property type="nucleotide sequence ID" value="NZ_FNWV01000008.1"/>
</dbReference>
<organism evidence="1 2">
    <name type="scientific">Ruminococcus flavefaciens</name>
    <dbReference type="NCBI Taxonomy" id="1265"/>
    <lineage>
        <taxon>Bacteria</taxon>
        <taxon>Bacillati</taxon>
        <taxon>Bacillota</taxon>
        <taxon>Clostridia</taxon>
        <taxon>Eubacteriales</taxon>
        <taxon>Oscillospiraceae</taxon>
        <taxon>Ruminococcus</taxon>
    </lineage>
</organism>
<gene>
    <name evidence="1" type="ORF">SAMN02910265_02267</name>
</gene>
<accession>A0A1H6KI76</accession>
<dbReference type="Proteomes" id="UP000183190">
    <property type="component" value="Unassembled WGS sequence"/>
</dbReference>
<dbReference type="OrthoDB" id="9791535at2"/>
<proteinExistence type="predicted"/>
<name>A0A1H6KI76_RUMFL</name>
<dbReference type="InterPro" id="IPR010181">
    <property type="entry name" value="CGCAxxGCC_motif"/>
</dbReference>